<dbReference type="PANTHER" id="PTHR13947:SF37">
    <property type="entry name" value="LD18367P"/>
    <property type="match status" value="1"/>
</dbReference>
<organism evidence="4 5">
    <name type="scientific">Siphonobacter aquaeclarae</name>
    <dbReference type="NCBI Taxonomy" id="563176"/>
    <lineage>
        <taxon>Bacteria</taxon>
        <taxon>Pseudomonadati</taxon>
        <taxon>Bacteroidota</taxon>
        <taxon>Cytophagia</taxon>
        <taxon>Cytophagales</taxon>
        <taxon>Cytophagaceae</taxon>
        <taxon>Siphonobacter</taxon>
    </lineage>
</organism>
<dbReference type="Pfam" id="PF12802">
    <property type="entry name" value="MarR_2"/>
    <property type="match status" value="1"/>
</dbReference>
<dbReference type="GO" id="GO:0008080">
    <property type="term" value="F:N-acetyltransferase activity"/>
    <property type="evidence" value="ECO:0007669"/>
    <property type="project" value="InterPro"/>
</dbReference>
<proteinExistence type="predicted"/>
<dbReference type="CDD" id="cd04301">
    <property type="entry name" value="NAT_SF"/>
    <property type="match status" value="1"/>
</dbReference>
<keyword evidence="5" id="KW-1185">Reference proteome</keyword>
<dbReference type="InterPro" id="IPR000835">
    <property type="entry name" value="HTH_MarR-typ"/>
</dbReference>
<reference evidence="4 5" key="1">
    <citation type="submission" date="2016-10" db="EMBL/GenBank/DDBJ databases">
        <authorList>
            <person name="de Groot N.N."/>
        </authorList>
    </citation>
    <scope>NUCLEOTIDE SEQUENCE [LARGE SCALE GENOMIC DNA]</scope>
    <source>
        <strain evidence="4 5">DSM 21668</strain>
    </source>
</reference>
<dbReference type="RefSeq" id="WP_093199299.1">
    <property type="nucleotide sequence ID" value="NZ_FNGS01000002.1"/>
</dbReference>
<dbReference type="InterPro" id="IPR016181">
    <property type="entry name" value="Acyl_CoA_acyltransferase"/>
</dbReference>
<dbReference type="InterPro" id="IPR036388">
    <property type="entry name" value="WH-like_DNA-bd_sf"/>
</dbReference>
<dbReference type="PANTHER" id="PTHR13947">
    <property type="entry name" value="GNAT FAMILY N-ACETYLTRANSFERASE"/>
    <property type="match status" value="1"/>
</dbReference>
<evidence type="ECO:0000256" key="1">
    <source>
        <dbReference type="ARBA" id="ARBA00022679"/>
    </source>
</evidence>
<dbReference type="Proteomes" id="UP000198901">
    <property type="component" value="Unassembled WGS sequence"/>
</dbReference>
<keyword evidence="1 4" id="KW-0808">Transferase</keyword>
<dbReference type="OrthoDB" id="1431064at2"/>
<dbReference type="SMART" id="SM00347">
    <property type="entry name" value="HTH_MARR"/>
    <property type="match status" value="1"/>
</dbReference>
<evidence type="ECO:0000259" key="3">
    <source>
        <dbReference type="PROSITE" id="PS51186"/>
    </source>
</evidence>
<dbReference type="Pfam" id="PF00583">
    <property type="entry name" value="Acetyltransf_1"/>
    <property type="match status" value="1"/>
</dbReference>
<dbReference type="InterPro" id="IPR036390">
    <property type="entry name" value="WH_DNA-bd_sf"/>
</dbReference>
<feature type="domain" description="HTH marR-type" evidence="2">
    <location>
        <begin position="9"/>
        <end position="149"/>
    </location>
</feature>
<dbReference type="EMBL" id="FNGS01000002">
    <property type="protein sequence ID" value="SDL58100.1"/>
    <property type="molecule type" value="Genomic_DNA"/>
</dbReference>
<evidence type="ECO:0000313" key="5">
    <source>
        <dbReference type="Proteomes" id="UP000198901"/>
    </source>
</evidence>
<dbReference type="InterPro" id="IPR011991">
    <property type="entry name" value="ArsR-like_HTH"/>
</dbReference>
<evidence type="ECO:0000259" key="2">
    <source>
        <dbReference type="PROSITE" id="PS50995"/>
    </source>
</evidence>
<dbReference type="AlphaFoldDB" id="A0A1G9L800"/>
<dbReference type="SUPFAM" id="SSF46785">
    <property type="entry name" value="Winged helix' DNA-binding domain"/>
    <property type="match status" value="1"/>
</dbReference>
<name>A0A1G9L800_9BACT</name>
<sequence length="313" mass="36159">MDILAQLGPLAFVSRMRRLGDQINTQAANVYRQYGLDFDPKCFPVFWSLAEVGPMAVTELAEQLGFSHPAIIQIAKQLETEGLIRSEKSDTDKRKRILRLSEKGEQLLPEFRKVWEYIRSVNETMIAGRRHNLLWAIEEIESYLAECDYTTRFSDYLKDRQLEEVEIVDYRPEWAHRFRELNLEWISRYFTVEEHDLEQLDHPEKIRADGGAVLFARYRGEIVGTVALVADQPGIYEMAKMAVSPAVQGKQIGKKLGFALLDKARSLGARQVWLESNTALTPALELYRKLGFYKVEMSPSPYQRANIKMCYDL</sequence>
<evidence type="ECO:0000313" key="4">
    <source>
        <dbReference type="EMBL" id="SDL58100.1"/>
    </source>
</evidence>
<dbReference type="STRING" id="563176.SAMN04488090_1310"/>
<dbReference type="Gene3D" id="3.40.630.30">
    <property type="match status" value="1"/>
</dbReference>
<accession>A0A1G9L800</accession>
<feature type="domain" description="N-acetyltransferase" evidence="3">
    <location>
        <begin position="165"/>
        <end position="313"/>
    </location>
</feature>
<dbReference type="InterPro" id="IPR000182">
    <property type="entry name" value="GNAT_dom"/>
</dbReference>
<gene>
    <name evidence="4" type="ORF">SAMN04488090_1310</name>
</gene>
<protein>
    <submittedName>
        <fullName evidence="4">Transcriptional regulator, MarR family with acetyltransferase activity</fullName>
    </submittedName>
</protein>
<dbReference type="InterPro" id="IPR050769">
    <property type="entry name" value="NAT_camello-type"/>
</dbReference>
<dbReference type="PROSITE" id="PS50995">
    <property type="entry name" value="HTH_MARR_2"/>
    <property type="match status" value="1"/>
</dbReference>
<dbReference type="SUPFAM" id="SSF55729">
    <property type="entry name" value="Acyl-CoA N-acyltransferases (Nat)"/>
    <property type="match status" value="1"/>
</dbReference>
<dbReference type="PROSITE" id="PS51186">
    <property type="entry name" value="GNAT"/>
    <property type="match status" value="1"/>
</dbReference>
<dbReference type="Gene3D" id="1.10.10.10">
    <property type="entry name" value="Winged helix-like DNA-binding domain superfamily/Winged helix DNA-binding domain"/>
    <property type="match status" value="1"/>
</dbReference>
<dbReference type="GO" id="GO:0003700">
    <property type="term" value="F:DNA-binding transcription factor activity"/>
    <property type="evidence" value="ECO:0007669"/>
    <property type="project" value="InterPro"/>
</dbReference>
<dbReference type="CDD" id="cd00090">
    <property type="entry name" value="HTH_ARSR"/>
    <property type="match status" value="1"/>
</dbReference>
<dbReference type="PRINTS" id="PR00598">
    <property type="entry name" value="HTHMARR"/>
</dbReference>